<feature type="transmembrane region" description="Helical" evidence="1">
    <location>
        <begin position="45"/>
        <end position="65"/>
    </location>
</feature>
<dbReference type="GO" id="GO:0005506">
    <property type="term" value="F:iron ion binding"/>
    <property type="evidence" value="ECO:0007669"/>
    <property type="project" value="InterPro"/>
</dbReference>
<dbReference type="InterPro" id="IPR036396">
    <property type="entry name" value="Cyt_P450_sf"/>
</dbReference>
<keyword evidence="1" id="KW-1133">Transmembrane helix</keyword>
<dbReference type="GO" id="GO:0004497">
    <property type="term" value="F:monooxygenase activity"/>
    <property type="evidence" value="ECO:0007669"/>
    <property type="project" value="InterPro"/>
</dbReference>
<dbReference type="Proteomes" id="UP001175227">
    <property type="component" value="Unassembled WGS sequence"/>
</dbReference>
<dbReference type="EMBL" id="JAUEPR010000002">
    <property type="protein sequence ID" value="KAK0488921.1"/>
    <property type="molecule type" value="Genomic_DNA"/>
</dbReference>
<dbReference type="SUPFAM" id="SSF48264">
    <property type="entry name" value="Cytochrome P450"/>
    <property type="match status" value="1"/>
</dbReference>
<feature type="transmembrane region" description="Helical" evidence="1">
    <location>
        <begin position="12"/>
        <end position="33"/>
    </location>
</feature>
<name>A0AA39THF7_9AGAR</name>
<evidence type="ECO:0000313" key="2">
    <source>
        <dbReference type="EMBL" id="KAK0488921.1"/>
    </source>
</evidence>
<keyword evidence="3" id="KW-1185">Reference proteome</keyword>
<dbReference type="AlphaFoldDB" id="A0AA39THF7"/>
<dbReference type="Gene3D" id="1.10.630.10">
    <property type="entry name" value="Cytochrome P450"/>
    <property type="match status" value="1"/>
</dbReference>
<organism evidence="2 3">
    <name type="scientific">Armillaria novae-zelandiae</name>
    <dbReference type="NCBI Taxonomy" id="153914"/>
    <lineage>
        <taxon>Eukaryota</taxon>
        <taxon>Fungi</taxon>
        <taxon>Dikarya</taxon>
        <taxon>Basidiomycota</taxon>
        <taxon>Agaricomycotina</taxon>
        <taxon>Agaricomycetes</taxon>
        <taxon>Agaricomycetidae</taxon>
        <taxon>Agaricales</taxon>
        <taxon>Marasmiineae</taxon>
        <taxon>Physalacriaceae</taxon>
        <taxon>Armillaria</taxon>
    </lineage>
</organism>
<protein>
    <submittedName>
        <fullName evidence="2">Uncharacterized protein</fullName>
    </submittedName>
</protein>
<proteinExistence type="predicted"/>
<evidence type="ECO:0000313" key="3">
    <source>
        <dbReference type="Proteomes" id="UP001175227"/>
    </source>
</evidence>
<sequence length="143" mass="16272">MAIFQPTPGVVYLFRTVTTILILPCSALWALQAGLRQFEVILPPWLYLVAPFLSQLIGAIMMPSVQETSISIVRSMLHSFKNGYPAERFQKWSEEYGNTFSLSLFGETRVVTLEPSHVKAILATQFQDFQKGLHQNYSYRVVL</sequence>
<keyword evidence="1" id="KW-0812">Transmembrane</keyword>
<reference evidence="2" key="1">
    <citation type="submission" date="2023-06" db="EMBL/GenBank/DDBJ databases">
        <authorList>
            <consortium name="Lawrence Berkeley National Laboratory"/>
            <person name="Ahrendt S."/>
            <person name="Sahu N."/>
            <person name="Indic B."/>
            <person name="Wong-Bajracharya J."/>
            <person name="Merenyi Z."/>
            <person name="Ke H.-M."/>
            <person name="Monk M."/>
            <person name="Kocsube S."/>
            <person name="Drula E."/>
            <person name="Lipzen A."/>
            <person name="Balint B."/>
            <person name="Henrissat B."/>
            <person name="Andreopoulos B."/>
            <person name="Martin F.M."/>
            <person name="Harder C.B."/>
            <person name="Rigling D."/>
            <person name="Ford K.L."/>
            <person name="Foster G.D."/>
            <person name="Pangilinan J."/>
            <person name="Papanicolaou A."/>
            <person name="Barry K."/>
            <person name="LaButti K."/>
            <person name="Viragh M."/>
            <person name="Koriabine M."/>
            <person name="Yan M."/>
            <person name="Riley R."/>
            <person name="Champramary S."/>
            <person name="Plett K.L."/>
            <person name="Tsai I.J."/>
            <person name="Slot J."/>
            <person name="Sipos G."/>
            <person name="Plett J."/>
            <person name="Nagy L.G."/>
            <person name="Grigoriev I.V."/>
        </authorList>
    </citation>
    <scope>NUCLEOTIDE SEQUENCE</scope>
    <source>
        <strain evidence="2">ICMP 16352</strain>
    </source>
</reference>
<keyword evidence="1" id="KW-0472">Membrane</keyword>
<comment type="caution">
    <text evidence="2">The sequence shown here is derived from an EMBL/GenBank/DDBJ whole genome shotgun (WGS) entry which is preliminary data.</text>
</comment>
<evidence type="ECO:0000256" key="1">
    <source>
        <dbReference type="SAM" id="Phobius"/>
    </source>
</evidence>
<dbReference type="GO" id="GO:0020037">
    <property type="term" value="F:heme binding"/>
    <property type="evidence" value="ECO:0007669"/>
    <property type="project" value="InterPro"/>
</dbReference>
<gene>
    <name evidence="2" type="ORF">IW261DRAFT_382692</name>
</gene>
<dbReference type="GO" id="GO:0016705">
    <property type="term" value="F:oxidoreductase activity, acting on paired donors, with incorporation or reduction of molecular oxygen"/>
    <property type="evidence" value="ECO:0007669"/>
    <property type="project" value="InterPro"/>
</dbReference>
<accession>A0AA39THF7</accession>